<dbReference type="EMBL" id="CP133622">
    <property type="protein sequence ID" value="WMV54624.1"/>
    <property type="molecule type" value="Genomic_DNA"/>
</dbReference>
<name>A0AAF0UZK6_SOLVR</name>
<dbReference type="PANTHER" id="PTHR33064:SF37">
    <property type="entry name" value="RIBONUCLEASE H"/>
    <property type="match status" value="1"/>
</dbReference>
<dbReference type="Gene3D" id="3.30.70.270">
    <property type="match status" value="1"/>
</dbReference>
<dbReference type="Proteomes" id="UP001234989">
    <property type="component" value="Chromosome 11"/>
</dbReference>
<reference evidence="2" key="1">
    <citation type="submission" date="2023-08" db="EMBL/GenBank/DDBJ databases">
        <title>A de novo genome assembly of Solanum verrucosum Schlechtendal, a Mexican diploid species geographically isolated from the other diploid A-genome species in potato relatives.</title>
        <authorList>
            <person name="Hosaka K."/>
        </authorList>
    </citation>
    <scope>NUCLEOTIDE SEQUENCE</scope>
    <source>
        <tissue evidence="2">Young leaves</tissue>
    </source>
</reference>
<dbReference type="InterPro" id="IPR051320">
    <property type="entry name" value="Viral_Replic_Matur_Polypro"/>
</dbReference>
<evidence type="ECO:0000313" key="3">
    <source>
        <dbReference type="Proteomes" id="UP001234989"/>
    </source>
</evidence>
<dbReference type="AlphaFoldDB" id="A0AAF0UZK6"/>
<sequence length="195" mass="21148">MLVMRSKSTGKRVDVAAQEGTSQPPPSQAVQGEAQDESLSQTSLTPPSPEDLRREVAPQEPPINATEQDLRNVVQLLTCIVAGHGQRHKGLVAGTSGVDRAAGTRIRDFHNSGLHHSPGHIVSDEGIRVDNQKIKAVKNWPRPTTPTKIHSFLGLAGYYRRFVEGFSSIAAPLTKLHTKKPSFCGVMNVKETSKS</sequence>
<dbReference type="PANTHER" id="PTHR33064">
    <property type="entry name" value="POL PROTEIN"/>
    <property type="match status" value="1"/>
</dbReference>
<organism evidence="2 3">
    <name type="scientific">Solanum verrucosum</name>
    <dbReference type="NCBI Taxonomy" id="315347"/>
    <lineage>
        <taxon>Eukaryota</taxon>
        <taxon>Viridiplantae</taxon>
        <taxon>Streptophyta</taxon>
        <taxon>Embryophyta</taxon>
        <taxon>Tracheophyta</taxon>
        <taxon>Spermatophyta</taxon>
        <taxon>Magnoliopsida</taxon>
        <taxon>eudicotyledons</taxon>
        <taxon>Gunneridae</taxon>
        <taxon>Pentapetalae</taxon>
        <taxon>asterids</taxon>
        <taxon>lamiids</taxon>
        <taxon>Solanales</taxon>
        <taxon>Solanaceae</taxon>
        <taxon>Solanoideae</taxon>
        <taxon>Solaneae</taxon>
        <taxon>Solanum</taxon>
    </lineage>
</organism>
<protein>
    <recommendedName>
        <fullName evidence="4">Reverse transcriptase</fullName>
    </recommendedName>
</protein>
<evidence type="ECO:0008006" key="4">
    <source>
        <dbReference type="Google" id="ProtNLM"/>
    </source>
</evidence>
<accession>A0AAF0UZK6</accession>
<evidence type="ECO:0000313" key="2">
    <source>
        <dbReference type="EMBL" id="WMV54624.1"/>
    </source>
</evidence>
<keyword evidence="3" id="KW-1185">Reference proteome</keyword>
<dbReference type="InterPro" id="IPR043502">
    <property type="entry name" value="DNA/RNA_pol_sf"/>
</dbReference>
<dbReference type="InterPro" id="IPR043128">
    <property type="entry name" value="Rev_trsase/Diguanyl_cyclase"/>
</dbReference>
<gene>
    <name evidence="2" type="ORF">MTR67_048009</name>
</gene>
<evidence type="ECO:0000256" key="1">
    <source>
        <dbReference type="SAM" id="MobiDB-lite"/>
    </source>
</evidence>
<proteinExistence type="predicted"/>
<dbReference type="SUPFAM" id="SSF56672">
    <property type="entry name" value="DNA/RNA polymerases"/>
    <property type="match status" value="1"/>
</dbReference>
<feature type="region of interest" description="Disordered" evidence="1">
    <location>
        <begin position="1"/>
        <end position="55"/>
    </location>
</feature>